<evidence type="ECO:0000313" key="3">
    <source>
        <dbReference type="EMBL" id="GFN89220.1"/>
    </source>
</evidence>
<dbReference type="Proteomes" id="UP000735302">
    <property type="component" value="Unassembled WGS sequence"/>
</dbReference>
<dbReference type="EMBL" id="BLXT01001916">
    <property type="protein sequence ID" value="GFN89220.1"/>
    <property type="molecule type" value="Genomic_DNA"/>
</dbReference>
<feature type="region of interest" description="Disordered" evidence="1">
    <location>
        <begin position="75"/>
        <end position="104"/>
    </location>
</feature>
<evidence type="ECO:0000256" key="1">
    <source>
        <dbReference type="SAM" id="MobiDB-lite"/>
    </source>
</evidence>
<keyword evidence="2" id="KW-0812">Transmembrane</keyword>
<keyword evidence="2" id="KW-1133">Transmembrane helix</keyword>
<reference evidence="3 4" key="1">
    <citation type="journal article" date="2021" name="Elife">
        <title>Chloroplast acquisition without the gene transfer in kleptoplastic sea slugs, Plakobranchus ocellatus.</title>
        <authorList>
            <person name="Maeda T."/>
            <person name="Takahashi S."/>
            <person name="Yoshida T."/>
            <person name="Shimamura S."/>
            <person name="Takaki Y."/>
            <person name="Nagai Y."/>
            <person name="Toyoda A."/>
            <person name="Suzuki Y."/>
            <person name="Arimoto A."/>
            <person name="Ishii H."/>
            <person name="Satoh N."/>
            <person name="Nishiyama T."/>
            <person name="Hasebe M."/>
            <person name="Maruyama T."/>
            <person name="Minagawa J."/>
            <person name="Obokata J."/>
            <person name="Shigenobu S."/>
        </authorList>
    </citation>
    <scope>NUCLEOTIDE SEQUENCE [LARGE SCALE GENOMIC DNA]</scope>
</reference>
<proteinExistence type="predicted"/>
<keyword evidence="4" id="KW-1185">Reference proteome</keyword>
<name>A0AAV3Z077_9GAST</name>
<keyword evidence="2" id="KW-0472">Membrane</keyword>
<sequence length="117" mass="12887">MNNGLESLLDAGRQPGLTFMRGELDMIPLVAAVAVVIVVVRVAMKVIEPLVAAVVEASGEMCKECDERVCLKIPNNNPNNKNNTTTTNNNNNNNNANNNNNNTNNKVLRMMDFWITE</sequence>
<gene>
    <name evidence="3" type="ORF">PoB_001572600</name>
</gene>
<evidence type="ECO:0000256" key="2">
    <source>
        <dbReference type="SAM" id="Phobius"/>
    </source>
</evidence>
<feature type="transmembrane region" description="Helical" evidence="2">
    <location>
        <begin position="26"/>
        <end position="44"/>
    </location>
</feature>
<comment type="caution">
    <text evidence="3">The sequence shown here is derived from an EMBL/GenBank/DDBJ whole genome shotgun (WGS) entry which is preliminary data.</text>
</comment>
<accession>A0AAV3Z077</accession>
<protein>
    <submittedName>
        <fullName evidence="3">Uncharacterized protein</fullName>
    </submittedName>
</protein>
<evidence type="ECO:0000313" key="4">
    <source>
        <dbReference type="Proteomes" id="UP000735302"/>
    </source>
</evidence>
<dbReference type="AlphaFoldDB" id="A0AAV3Z077"/>
<organism evidence="3 4">
    <name type="scientific">Plakobranchus ocellatus</name>
    <dbReference type="NCBI Taxonomy" id="259542"/>
    <lineage>
        <taxon>Eukaryota</taxon>
        <taxon>Metazoa</taxon>
        <taxon>Spiralia</taxon>
        <taxon>Lophotrochozoa</taxon>
        <taxon>Mollusca</taxon>
        <taxon>Gastropoda</taxon>
        <taxon>Heterobranchia</taxon>
        <taxon>Euthyneura</taxon>
        <taxon>Panpulmonata</taxon>
        <taxon>Sacoglossa</taxon>
        <taxon>Placobranchoidea</taxon>
        <taxon>Plakobranchidae</taxon>
        <taxon>Plakobranchus</taxon>
    </lineage>
</organism>